<sequence>MVERRSLLLRSCILLLSALAIGCHSKGLPEGFDLKDTILFTAYQRHTGWTTSKDYKEIFLITSSGDTPPILITDNRHEEVAPIWLSDGENIVFLRHRGRIEEPEKDIYLKNLATGSERRVIRADLERKDIGFWKINFFESISSGPNKTLFFQRGGSLYQASQTGQTIEKLFDLRDLGLTYKCGGFIQPISDPSASADGLAVVFISQNGKRIDSVISSAIPQHLPPVVRRAKANDMARKMKEVSLANTDGSDFKVLTDDFFPDYEPVLSPDGRYICYVSERTPYAATQNTVPTPEHFDGAGQVVTRETGNFDIYVMDISGDNVRRLTTERSKDVQPSWSPDGTQIAFVSDRSGIAQIWVMNADGTDQHPLTRGDRVCSSPCWSPR</sequence>
<accession>A0A523UY30</accession>
<name>A0A523UY30_UNCT6</name>
<evidence type="ECO:0000256" key="2">
    <source>
        <dbReference type="SAM" id="SignalP"/>
    </source>
</evidence>
<dbReference type="Pfam" id="PF07676">
    <property type="entry name" value="PD40"/>
    <property type="match status" value="2"/>
</dbReference>
<dbReference type="PROSITE" id="PS51257">
    <property type="entry name" value="PROKAR_LIPOPROTEIN"/>
    <property type="match status" value="1"/>
</dbReference>
<keyword evidence="2" id="KW-0732">Signal</keyword>
<evidence type="ECO:0000313" key="4">
    <source>
        <dbReference type="Proteomes" id="UP000315525"/>
    </source>
</evidence>
<gene>
    <name evidence="3" type="ORF">E3J62_01635</name>
</gene>
<evidence type="ECO:0000256" key="1">
    <source>
        <dbReference type="ARBA" id="ARBA00009820"/>
    </source>
</evidence>
<dbReference type="PANTHER" id="PTHR36842">
    <property type="entry name" value="PROTEIN TOLB HOMOLOG"/>
    <property type="match status" value="1"/>
</dbReference>
<feature type="chain" id="PRO_5021825079" description="Dipeptidylpeptidase IV N-terminal domain-containing protein" evidence="2">
    <location>
        <begin position="21"/>
        <end position="384"/>
    </location>
</feature>
<evidence type="ECO:0000313" key="3">
    <source>
        <dbReference type="EMBL" id="TET47410.1"/>
    </source>
</evidence>
<dbReference type="EMBL" id="SOJN01000022">
    <property type="protein sequence ID" value="TET47410.1"/>
    <property type="molecule type" value="Genomic_DNA"/>
</dbReference>
<dbReference type="Gene3D" id="2.120.10.30">
    <property type="entry name" value="TolB, C-terminal domain"/>
    <property type="match status" value="2"/>
</dbReference>
<comment type="caution">
    <text evidence="3">The sequence shown here is derived from an EMBL/GenBank/DDBJ whole genome shotgun (WGS) entry which is preliminary data.</text>
</comment>
<dbReference type="SUPFAM" id="SSF82171">
    <property type="entry name" value="DPP6 N-terminal domain-like"/>
    <property type="match status" value="1"/>
</dbReference>
<evidence type="ECO:0008006" key="5">
    <source>
        <dbReference type="Google" id="ProtNLM"/>
    </source>
</evidence>
<dbReference type="InterPro" id="IPR011042">
    <property type="entry name" value="6-blade_b-propeller_TolB-like"/>
</dbReference>
<protein>
    <recommendedName>
        <fullName evidence="5">Dipeptidylpeptidase IV N-terminal domain-containing protein</fullName>
    </recommendedName>
</protein>
<organism evidence="3 4">
    <name type="scientific">candidate division TA06 bacterium</name>
    <dbReference type="NCBI Taxonomy" id="2250710"/>
    <lineage>
        <taxon>Bacteria</taxon>
        <taxon>Bacteria division TA06</taxon>
    </lineage>
</organism>
<dbReference type="Proteomes" id="UP000315525">
    <property type="component" value="Unassembled WGS sequence"/>
</dbReference>
<feature type="signal peptide" evidence="2">
    <location>
        <begin position="1"/>
        <end position="20"/>
    </location>
</feature>
<comment type="similarity">
    <text evidence="1">Belongs to the TolB family.</text>
</comment>
<proteinExistence type="inferred from homology"/>
<dbReference type="PANTHER" id="PTHR36842:SF1">
    <property type="entry name" value="PROTEIN TOLB"/>
    <property type="match status" value="1"/>
</dbReference>
<dbReference type="InterPro" id="IPR011659">
    <property type="entry name" value="WD40"/>
</dbReference>
<dbReference type="AlphaFoldDB" id="A0A523UY30"/>
<reference evidence="3 4" key="1">
    <citation type="submission" date="2019-03" db="EMBL/GenBank/DDBJ databases">
        <title>Metabolic potential of uncultured bacteria and archaea associated with petroleum seepage in deep-sea sediments.</title>
        <authorList>
            <person name="Dong X."/>
            <person name="Hubert C."/>
        </authorList>
    </citation>
    <scope>NUCLEOTIDE SEQUENCE [LARGE SCALE GENOMIC DNA]</scope>
    <source>
        <strain evidence="3">E44_bin18</strain>
    </source>
</reference>